<dbReference type="RefSeq" id="XP_010446164.1">
    <property type="nucleotide sequence ID" value="XM_010447862.1"/>
</dbReference>
<evidence type="ECO:0000313" key="1">
    <source>
        <dbReference type="Proteomes" id="UP000694864"/>
    </source>
</evidence>
<reference evidence="1" key="1">
    <citation type="journal article" date="2014" name="Nat. Commun.">
        <title>The emerging biofuel crop Camelina sativa retains a highly undifferentiated hexaploid genome structure.</title>
        <authorList>
            <person name="Kagale S."/>
            <person name="Koh C."/>
            <person name="Nixon J."/>
            <person name="Bollina V."/>
            <person name="Clarke W.E."/>
            <person name="Tuteja R."/>
            <person name="Spillane C."/>
            <person name="Robinson S.J."/>
            <person name="Links M.G."/>
            <person name="Clarke C."/>
            <person name="Higgins E.E."/>
            <person name="Huebert T."/>
            <person name="Sharpe A.G."/>
            <person name="Parkin I.A."/>
        </authorList>
    </citation>
    <scope>NUCLEOTIDE SEQUENCE [LARGE SCALE GENOMIC DNA]</scope>
    <source>
        <strain evidence="1">cv. DH55</strain>
    </source>
</reference>
<name>A0ABM0UTM1_CAMSA</name>
<reference evidence="2" key="2">
    <citation type="submission" date="2025-08" db="UniProtKB">
        <authorList>
            <consortium name="RefSeq"/>
        </authorList>
    </citation>
    <scope>IDENTIFICATION</scope>
    <source>
        <tissue evidence="2">Leaf</tissue>
    </source>
</reference>
<accession>A0ABM0UTM1</accession>
<dbReference type="GeneID" id="104728954"/>
<keyword evidence="1" id="KW-1185">Reference proteome</keyword>
<protein>
    <submittedName>
        <fullName evidence="2">Uncharacterized protein LOC104728954</fullName>
    </submittedName>
</protein>
<gene>
    <name evidence="2" type="primary">LOC104728954</name>
</gene>
<proteinExistence type="predicted"/>
<organism evidence="1 2">
    <name type="scientific">Camelina sativa</name>
    <name type="common">False flax</name>
    <name type="synonym">Myagrum sativum</name>
    <dbReference type="NCBI Taxonomy" id="90675"/>
    <lineage>
        <taxon>Eukaryota</taxon>
        <taxon>Viridiplantae</taxon>
        <taxon>Streptophyta</taxon>
        <taxon>Embryophyta</taxon>
        <taxon>Tracheophyta</taxon>
        <taxon>Spermatophyta</taxon>
        <taxon>Magnoliopsida</taxon>
        <taxon>eudicotyledons</taxon>
        <taxon>Gunneridae</taxon>
        <taxon>Pentapetalae</taxon>
        <taxon>rosids</taxon>
        <taxon>malvids</taxon>
        <taxon>Brassicales</taxon>
        <taxon>Brassicaceae</taxon>
        <taxon>Camelineae</taxon>
        <taxon>Camelina</taxon>
    </lineage>
</organism>
<dbReference type="Proteomes" id="UP000694864">
    <property type="component" value="Chromosome 11"/>
</dbReference>
<evidence type="ECO:0000313" key="2">
    <source>
        <dbReference type="RefSeq" id="XP_010446164.1"/>
    </source>
</evidence>
<sequence length="154" mass="17315">MYLKFSLNTDGLLSVEVEHLQDVPSPYIQIKGANKEAVTAAGSALKLDGSYTTKSYLQIVLERLPPVQRSSSGIHTQQAARLQELVEFIQSQGSSNSVSESSPRRDGSSIDNVLEDMQSRIKRLERWHTINTVSFKIIVLKHQSHLYFLPVYII</sequence>